<evidence type="ECO:0000313" key="3">
    <source>
        <dbReference type="EMBL" id="POF61912.1"/>
    </source>
</evidence>
<dbReference type="GO" id="GO:0003677">
    <property type="term" value="F:DNA binding"/>
    <property type="evidence" value="ECO:0007669"/>
    <property type="project" value="InterPro"/>
</dbReference>
<organism evidence="3 4">
    <name type="scientific">Novacetimonas maltaceti</name>
    <dbReference type="NCBI Taxonomy" id="1203393"/>
    <lineage>
        <taxon>Bacteria</taxon>
        <taxon>Pseudomonadati</taxon>
        <taxon>Pseudomonadota</taxon>
        <taxon>Alphaproteobacteria</taxon>
        <taxon>Acetobacterales</taxon>
        <taxon>Acetobacteraceae</taxon>
        <taxon>Novacetimonas</taxon>
    </lineage>
</organism>
<evidence type="ECO:0000256" key="1">
    <source>
        <dbReference type="ARBA" id="ARBA00007031"/>
    </source>
</evidence>
<dbReference type="InterPro" id="IPR008807">
    <property type="entry name" value="ROS_MUCR"/>
</dbReference>
<dbReference type="Gene3D" id="1.10.10.1550">
    <property type="entry name" value="ROS/MUCR transcriptional regulator protein"/>
    <property type="match status" value="1"/>
</dbReference>
<feature type="region of interest" description="Disordered" evidence="2">
    <location>
        <begin position="128"/>
        <end position="172"/>
    </location>
</feature>
<reference evidence="3 4" key="1">
    <citation type="submission" date="2018-01" db="EMBL/GenBank/DDBJ databases">
        <title>Draft Genome Sequence of Komagataeibacter maltaceti LMG 1529, a Vinegar Producing Acetic Acid Bacterium Isolated from Malt Vinegar Brewery Acetifiers.</title>
        <authorList>
            <person name="Zhang Q."/>
            <person name="Hollensteiner J."/>
            <person name="Poehlein A."/>
            <person name="Daniel R."/>
        </authorList>
    </citation>
    <scope>NUCLEOTIDE SEQUENCE [LARGE SCALE GENOMIC DNA]</scope>
    <source>
        <strain evidence="3 4">LMG 1529</strain>
    </source>
</reference>
<gene>
    <name evidence="3" type="primary">ros_3</name>
    <name evidence="3" type="ORF">KMAL_24550</name>
</gene>
<dbReference type="Pfam" id="PF05443">
    <property type="entry name" value="ROS_MUCR"/>
    <property type="match status" value="1"/>
</dbReference>
<dbReference type="GO" id="GO:0006355">
    <property type="term" value="P:regulation of DNA-templated transcription"/>
    <property type="evidence" value="ECO:0007669"/>
    <property type="project" value="InterPro"/>
</dbReference>
<dbReference type="EMBL" id="POTC01000040">
    <property type="protein sequence ID" value="POF61912.1"/>
    <property type="molecule type" value="Genomic_DNA"/>
</dbReference>
<sequence>MNGGKLDKKLIQNSEIMSLTTDIVSAYMANNSLPPERVPELIRNVFAALGTTTRDGQDRAEPQQPAVPIKKSVFPDYIICLEDGKKLKMLKRHLDRAYGMTPDQYREKWGLPPHYPMTAPNYAAKRSALAQQSGLGRSITSASASAAATPQADAETDATARPRGRRRKGEED</sequence>
<evidence type="ECO:0000256" key="2">
    <source>
        <dbReference type="SAM" id="MobiDB-lite"/>
    </source>
</evidence>
<comment type="caution">
    <text evidence="3">The sequence shown here is derived from an EMBL/GenBank/DDBJ whole genome shotgun (WGS) entry which is preliminary data.</text>
</comment>
<dbReference type="GO" id="GO:0008270">
    <property type="term" value="F:zinc ion binding"/>
    <property type="evidence" value="ECO:0007669"/>
    <property type="project" value="InterPro"/>
</dbReference>
<accession>A0A2S3VZ85</accession>
<dbReference type="OrthoDB" id="9809693at2"/>
<name>A0A2S3VZ85_9PROT</name>
<feature type="compositionally biased region" description="Low complexity" evidence="2">
    <location>
        <begin position="138"/>
        <end position="159"/>
    </location>
</feature>
<proteinExistence type="inferred from homology"/>
<dbReference type="AlphaFoldDB" id="A0A2S3VZ85"/>
<dbReference type="Proteomes" id="UP000237344">
    <property type="component" value="Unassembled WGS sequence"/>
</dbReference>
<dbReference type="InterPro" id="IPR041920">
    <property type="entry name" value="ROS/MUCR_sf"/>
</dbReference>
<protein>
    <submittedName>
        <fullName evidence="3">Transcriptional regulatory protein ros</fullName>
    </submittedName>
</protein>
<keyword evidence="4" id="KW-1185">Reference proteome</keyword>
<comment type="similarity">
    <text evidence="1">Belongs to the ros/MucR family.</text>
</comment>
<evidence type="ECO:0000313" key="4">
    <source>
        <dbReference type="Proteomes" id="UP000237344"/>
    </source>
</evidence>
<feature type="compositionally biased region" description="Basic residues" evidence="2">
    <location>
        <begin position="162"/>
        <end position="172"/>
    </location>
</feature>